<dbReference type="PANTHER" id="PTHR33223">
    <property type="entry name" value="CCHC-TYPE DOMAIN-CONTAINING PROTEIN"/>
    <property type="match status" value="1"/>
</dbReference>
<comment type="caution">
    <text evidence="3">The sequence shown here is derived from an EMBL/GenBank/DDBJ whole genome shotgun (WGS) entry which is preliminary data.</text>
</comment>
<evidence type="ECO:0000313" key="4">
    <source>
        <dbReference type="Proteomes" id="UP000257109"/>
    </source>
</evidence>
<reference evidence="3" key="1">
    <citation type="submission" date="2018-05" db="EMBL/GenBank/DDBJ databases">
        <title>Draft genome of Mucuna pruriens seed.</title>
        <authorList>
            <person name="Nnadi N.E."/>
            <person name="Vos R."/>
            <person name="Hasami M.H."/>
            <person name="Devisetty U.K."/>
            <person name="Aguiy J.C."/>
        </authorList>
    </citation>
    <scope>NUCLEOTIDE SEQUENCE [LARGE SCALE GENOMIC DNA]</scope>
    <source>
        <strain evidence="3">JCA_2017</strain>
    </source>
</reference>
<dbReference type="Pfam" id="PF03732">
    <property type="entry name" value="Retrotrans_gag"/>
    <property type="match status" value="1"/>
</dbReference>
<dbReference type="EMBL" id="QJKJ01014262">
    <property type="protein sequence ID" value="RDX64692.1"/>
    <property type="molecule type" value="Genomic_DNA"/>
</dbReference>
<evidence type="ECO:0000259" key="2">
    <source>
        <dbReference type="Pfam" id="PF03732"/>
    </source>
</evidence>
<keyword evidence="4" id="KW-1185">Reference proteome</keyword>
<protein>
    <recommendedName>
        <fullName evidence="2">Retrotransposon gag domain-containing protein</fullName>
    </recommendedName>
</protein>
<evidence type="ECO:0000256" key="1">
    <source>
        <dbReference type="SAM" id="MobiDB-lite"/>
    </source>
</evidence>
<name>A0A371EF66_MUCPR</name>
<proteinExistence type="predicted"/>
<dbReference type="Proteomes" id="UP000257109">
    <property type="component" value="Unassembled WGS sequence"/>
</dbReference>
<organism evidence="3 4">
    <name type="scientific">Mucuna pruriens</name>
    <name type="common">Velvet bean</name>
    <name type="synonym">Dolichos pruriens</name>
    <dbReference type="NCBI Taxonomy" id="157652"/>
    <lineage>
        <taxon>Eukaryota</taxon>
        <taxon>Viridiplantae</taxon>
        <taxon>Streptophyta</taxon>
        <taxon>Embryophyta</taxon>
        <taxon>Tracheophyta</taxon>
        <taxon>Spermatophyta</taxon>
        <taxon>Magnoliopsida</taxon>
        <taxon>eudicotyledons</taxon>
        <taxon>Gunneridae</taxon>
        <taxon>Pentapetalae</taxon>
        <taxon>rosids</taxon>
        <taxon>fabids</taxon>
        <taxon>Fabales</taxon>
        <taxon>Fabaceae</taxon>
        <taxon>Papilionoideae</taxon>
        <taxon>50 kb inversion clade</taxon>
        <taxon>NPAAA clade</taxon>
        <taxon>indigoferoid/millettioid clade</taxon>
        <taxon>Phaseoleae</taxon>
        <taxon>Mucuna</taxon>
    </lineage>
</organism>
<evidence type="ECO:0000313" key="3">
    <source>
        <dbReference type="EMBL" id="RDX64692.1"/>
    </source>
</evidence>
<feature type="non-terminal residue" evidence="3">
    <location>
        <position position="1"/>
    </location>
</feature>
<feature type="region of interest" description="Disordered" evidence="1">
    <location>
        <begin position="257"/>
        <end position="296"/>
    </location>
</feature>
<feature type="compositionally biased region" description="Polar residues" evidence="1">
    <location>
        <begin position="287"/>
        <end position="296"/>
    </location>
</feature>
<gene>
    <name evidence="3" type="ORF">CR513_56724</name>
</gene>
<dbReference type="AlphaFoldDB" id="A0A371EF66"/>
<feature type="domain" description="Retrotransposon gag" evidence="2">
    <location>
        <begin position="77"/>
        <end position="161"/>
    </location>
</feature>
<dbReference type="InterPro" id="IPR005162">
    <property type="entry name" value="Retrotrans_gag_dom"/>
</dbReference>
<sequence length="296" mass="33225">MTPPTEEKLNLLEERLWVVEGTDNHGLDAVDLCLVPDVGLPTDFKTPKFENTRGALTPRKMAAYIHQDKILVHCFQDSLTGATLSWYVNLEMGHIKTWRDLAEAFLRQYKYNEDMAPDYSRLQNLSKIEYEGFKEYAQRWHELAAQVQPPLKKKERVTMFIDTFPSPFYDKGVGSVASSFADLLTVVERIELGIKREKFVQASSGIGFVKKPSQEKKKGEAIAVLLESAIPYGQGKGPSPFPTLILLYKPRAPTIRINTQAPLPESREHLGPKGASRPKGAPRPKRSTSAQKSISA</sequence>
<dbReference type="PANTHER" id="PTHR33223:SF8">
    <property type="entry name" value="OS04G0172440 PROTEIN"/>
    <property type="match status" value="1"/>
</dbReference>
<dbReference type="OrthoDB" id="686606at2759"/>
<accession>A0A371EF66</accession>